<feature type="compositionally biased region" description="Polar residues" evidence="2">
    <location>
        <begin position="252"/>
        <end position="269"/>
    </location>
</feature>
<dbReference type="Proteomes" id="UP000076863">
    <property type="component" value="Unassembled WGS sequence"/>
</dbReference>
<feature type="compositionally biased region" description="Basic and acidic residues" evidence="2">
    <location>
        <begin position="319"/>
        <end position="329"/>
    </location>
</feature>
<evidence type="ECO:0000313" key="4">
    <source>
        <dbReference type="Proteomes" id="UP000076863"/>
    </source>
</evidence>
<dbReference type="AlphaFoldDB" id="A0A166ZKX8"/>
<feature type="coiled-coil region" evidence="1">
    <location>
        <begin position="70"/>
        <end position="149"/>
    </location>
</feature>
<keyword evidence="4" id="KW-1185">Reference proteome</keyword>
<feature type="compositionally biased region" description="Basic and acidic residues" evidence="2">
    <location>
        <begin position="338"/>
        <end position="355"/>
    </location>
</feature>
<feature type="region of interest" description="Disordered" evidence="2">
    <location>
        <begin position="252"/>
        <end position="277"/>
    </location>
</feature>
<feature type="compositionally biased region" description="Basic residues" evidence="2">
    <location>
        <begin position="381"/>
        <end position="392"/>
    </location>
</feature>
<reference evidence="3 4" key="1">
    <citation type="journal article" date="2016" name="Genome Biol. Evol.">
        <title>Divergent and convergent evolution of fungal pathogenicity.</title>
        <authorList>
            <person name="Shang Y."/>
            <person name="Xiao G."/>
            <person name="Zheng P."/>
            <person name="Cen K."/>
            <person name="Zhan S."/>
            <person name="Wang C."/>
        </authorList>
    </citation>
    <scope>NUCLEOTIDE SEQUENCE [LARGE SCALE GENOMIC DNA]</scope>
    <source>
        <strain evidence="3 4">RCEF 3172</strain>
    </source>
</reference>
<comment type="caution">
    <text evidence="3">The sequence shown here is derived from an EMBL/GenBank/DDBJ whole genome shotgun (WGS) entry which is preliminary data.</text>
</comment>
<keyword evidence="1" id="KW-0175">Coiled coil</keyword>
<name>A0A166ZKX8_9HYPO</name>
<proteinExistence type="predicted"/>
<protein>
    <submittedName>
        <fullName evidence="3">Rossmann-fold NAD(P)(+)-binding protein</fullName>
    </submittedName>
</protein>
<dbReference type="OrthoDB" id="20105at2759"/>
<feature type="region of interest" description="Disordered" evidence="2">
    <location>
        <begin position="200"/>
        <end position="230"/>
    </location>
</feature>
<evidence type="ECO:0000256" key="1">
    <source>
        <dbReference type="SAM" id="Coils"/>
    </source>
</evidence>
<evidence type="ECO:0000256" key="2">
    <source>
        <dbReference type="SAM" id="MobiDB-lite"/>
    </source>
</evidence>
<dbReference type="EMBL" id="AZHA01000028">
    <property type="protein sequence ID" value="OAA38024.1"/>
    <property type="molecule type" value="Genomic_DNA"/>
</dbReference>
<organism evidence="3 4">
    <name type="scientific">Beauveria brongniartii RCEF 3172</name>
    <dbReference type="NCBI Taxonomy" id="1081107"/>
    <lineage>
        <taxon>Eukaryota</taxon>
        <taxon>Fungi</taxon>
        <taxon>Dikarya</taxon>
        <taxon>Ascomycota</taxon>
        <taxon>Pezizomycotina</taxon>
        <taxon>Sordariomycetes</taxon>
        <taxon>Hypocreomycetidae</taxon>
        <taxon>Hypocreales</taxon>
        <taxon>Cordycipitaceae</taxon>
        <taxon>Beauveria</taxon>
        <taxon>Beauveria brongniartii</taxon>
    </lineage>
</organism>
<feature type="region of interest" description="Disordered" evidence="2">
    <location>
        <begin position="302"/>
        <end position="507"/>
    </location>
</feature>
<evidence type="ECO:0000313" key="3">
    <source>
        <dbReference type="EMBL" id="OAA38024.1"/>
    </source>
</evidence>
<feature type="region of interest" description="Disordered" evidence="2">
    <location>
        <begin position="530"/>
        <end position="551"/>
    </location>
</feature>
<gene>
    <name evidence="3" type="ORF">BBO_07404</name>
</gene>
<sequence>MATAISERLMRVHQLDYIYHEGLHHVELINRDESERRFSLKVLALRDANAALEHLVSEKELHIFYLEKTLQNLKSDLSETKQRSSQLESVLHNQRSEIRFLKADIENLNSSVNLSAGALHDNATLTRELDSLRQELEQLKLQLASHEAIVASNGELRRRINSMEVDLENEMRSKLHAQQMGDKGVISDLRAKLQKCENKLNTEKEEKESLKQELTDSRRETEHQQEHLTNMSSKFKELQSTLKDAQADLQQSQCELSKARQTSTDLTKNPHTKAPKVRLPRVIMEPPISTVETCLDDMDIQTPGNENISDIRQHRRRAPEHAQLGEKSKFSITPFLNKTRDATEYQDLDSDKSASDVDSEASPEQPHARRRGPSRTMTTAKARRPIASHRKPSTSSRKNTAETRAILSKPVLNDPNSSAKYGTKKRAQLRKAPDAVQVNSDEENSGPDTASQKSEPKPLASTTREVDEPKATGPEADGRKKKRKLLGGGGKTIFDDDEVGSHDRPSNQLRVASAKRGRAQLGSVANAFAGPGSTFSPLKRERRGANASFIG</sequence>
<accession>A0A166ZKX8</accession>
<feature type="compositionally biased region" description="Basic and acidic residues" evidence="2">
    <location>
        <begin position="200"/>
        <end position="226"/>
    </location>
</feature>